<evidence type="ECO:0000313" key="3">
    <source>
        <dbReference type="EMBL" id="MCQ9629255.1"/>
    </source>
</evidence>
<dbReference type="Proteomes" id="UP001206331">
    <property type="component" value="Unassembled WGS sequence"/>
</dbReference>
<comment type="caution">
    <text evidence="3">The sequence shown here is derived from an EMBL/GenBank/DDBJ whole genome shotgun (WGS) entry which is preliminary data.</text>
</comment>
<evidence type="ECO:0000313" key="4">
    <source>
        <dbReference type="Proteomes" id="UP001206331"/>
    </source>
</evidence>
<protein>
    <submittedName>
        <fullName evidence="3">DUF2681 domain-containing protein</fullName>
    </submittedName>
</protein>
<feature type="region of interest" description="Disordered" evidence="2">
    <location>
        <begin position="64"/>
        <end position="88"/>
    </location>
</feature>
<dbReference type="EMBL" id="JAJUPA010000002">
    <property type="protein sequence ID" value="MCQ9629255.1"/>
    <property type="molecule type" value="Genomic_DNA"/>
</dbReference>
<dbReference type="RefSeq" id="WP_018652007.1">
    <property type="nucleotide sequence ID" value="NZ_JAJUOY010000007.1"/>
</dbReference>
<dbReference type="Pfam" id="PF10883">
    <property type="entry name" value="DUF2681"/>
    <property type="match status" value="1"/>
</dbReference>
<name>A0ABT1WS77_ACTSU</name>
<organism evidence="3 4">
    <name type="scientific">Actinobacillus suis</name>
    <dbReference type="NCBI Taxonomy" id="716"/>
    <lineage>
        <taxon>Bacteria</taxon>
        <taxon>Pseudomonadati</taxon>
        <taxon>Pseudomonadota</taxon>
        <taxon>Gammaproteobacteria</taxon>
        <taxon>Pasteurellales</taxon>
        <taxon>Pasteurellaceae</taxon>
        <taxon>Actinobacillus</taxon>
    </lineage>
</organism>
<feature type="coiled-coil region" evidence="1">
    <location>
        <begin position="27"/>
        <end position="61"/>
    </location>
</feature>
<accession>A0ABT1WS77</accession>
<reference evidence="3 4" key="1">
    <citation type="submission" date="2021-12" db="EMBL/GenBank/DDBJ databases">
        <title>Identification and characterization of A. suis stains in western Canada.</title>
        <authorList>
            <person name="Kulathunga D.G.R.S."/>
            <person name="De Oliveira Costa M."/>
        </authorList>
    </citation>
    <scope>NUCLEOTIDE SEQUENCE [LARGE SCALE GENOMIC DNA]</scope>
    <source>
        <strain evidence="3 4">18_292</strain>
    </source>
</reference>
<keyword evidence="4" id="KW-1185">Reference proteome</keyword>
<evidence type="ECO:0000256" key="1">
    <source>
        <dbReference type="SAM" id="Coils"/>
    </source>
</evidence>
<gene>
    <name evidence="3" type="ORF">LZL92_03070</name>
</gene>
<keyword evidence="1" id="KW-0175">Coiled coil</keyword>
<evidence type="ECO:0000256" key="2">
    <source>
        <dbReference type="SAM" id="MobiDB-lite"/>
    </source>
</evidence>
<sequence length="88" mass="9756">MFTTQLAAIVSAVALLGGWGVFKSVQVSREKKKNQALLQKNEQLKAAKAVAETKVKNFEVRKQNEENISSTSRDGVIDRLHTDGDLRD</sequence>
<proteinExistence type="predicted"/>
<feature type="compositionally biased region" description="Basic and acidic residues" evidence="2">
    <location>
        <begin position="75"/>
        <end position="88"/>
    </location>
</feature>
<dbReference type="InterPro" id="IPR020274">
    <property type="entry name" value="Uncharacterised_HI1496"/>
</dbReference>